<dbReference type="RefSeq" id="WP_277537059.1">
    <property type="nucleotide sequence ID" value="NZ_JAPDIA010000008.1"/>
</dbReference>
<name>A0A9X4KZ90_9BACL</name>
<evidence type="ECO:0000313" key="2">
    <source>
        <dbReference type="Proteomes" id="UP001153404"/>
    </source>
</evidence>
<keyword evidence="2" id="KW-1185">Reference proteome</keyword>
<dbReference type="EMBL" id="JAPDIA010000008">
    <property type="protein sequence ID" value="MDG0813248.1"/>
    <property type="molecule type" value="Genomic_DNA"/>
</dbReference>
<sequence>MEMKPVLRFEKIGDVAHRKACRDALCGQITMPMPMPMSMSMSMSMSCILIRAHRQ</sequence>
<dbReference type="Proteomes" id="UP001153404">
    <property type="component" value="Unassembled WGS sequence"/>
</dbReference>
<protein>
    <submittedName>
        <fullName evidence="1">Uncharacterized protein</fullName>
    </submittedName>
</protein>
<dbReference type="AlphaFoldDB" id="A0A9X4KZ90"/>
<proteinExistence type="predicted"/>
<accession>A0A9X4KZ90</accession>
<organism evidence="1 2">
    <name type="scientific">Cohnella rhizosphaerae</name>
    <dbReference type="NCBI Taxonomy" id="1457232"/>
    <lineage>
        <taxon>Bacteria</taxon>
        <taxon>Bacillati</taxon>
        <taxon>Bacillota</taxon>
        <taxon>Bacilli</taxon>
        <taxon>Bacillales</taxon>
        <taxon>Paenibacillaceae</taxon>
        <taxon>Cohnella</taxon>
    </lineage>
</organism>
<evidence type="ECO:0000313" key="1">
    <source>
        <dbReference type="EMBL" id="MDG0813248.1"/>
    </source>
</evidence>
<reference evidence="1" key="1">
    <citation type="submission" date="2022-10" db="EMBL/GenBank/DDBJ databases">
        <title>Comparative genomic analysis of Cohnella hashimotonis sp. nov., isolated from the International Space Station.</title>
        <authorList>
            <person name="Simpson A."/>
            <person name="Venkateswaran K."/>
        </authorList>
    </citation>
    <scope>NUCLEOTIDE SEQUENCE</scope>
    <source>
        <strain evidence="1">DSM 28161</strain>
    </source>
</reference>
<gene>
    <name evidence="1" type="ORF">OMP40_31100</name>
</gene>
<comment type="caution">
    <text evidence="1">The sequence shown here is derived from an EMBL/GenBank/DDBJ whole genome shotgun (WGS) entry which is preliminary data.</text>
</comment>